<organism evidence="2 3">
    <name type="scientific">Clostridium symbiosum</name>
    <name type="common">Bacteroides symbiosus</name>
    <dbReference type="NCBI Taxonomy" id="1512"/>
    <lineage>
        <taxon>Bacteria</taxon>
        <taxon>Bacillati</taxon>
        <taxon>Bacillota</taxon>
        <taxon>Clostridia</taxon>
        <taxon>Lachnospirales</taxon>
        <taxon>Lachnospiraceae</taxon>
        <taxon>Otoolea</taxon>
    </lineage>
</organism>
<dbReference type="EMBL" id="JAQLGM010000045">
    <property type="protein sequence ID" value="MDB2001674.1"/>
    <property type="molecule type" value="Genomic_DNA"/>
</dbReference>
<proteinExistence type="predicted"/>
<reference evidence="2" key="1">
    <citation type="submission" date="2023-01" db="EMBL/GenBank/DDBJ databases">
        <title>Human gut microbiome strain richness.</title>
        <authorList>
            <person name="Chen-Liaw A."/>
        </authorList>
    </citation>
    <scope>NUCLEOTIDE SEQUENCE</scope>
    <source>
        <strain evidence="2">B1_m1001713B170214d0_201011</strain>
    </source>
</reference>
<dbReference type="RefSeq" id="WP_195481520.1">
    <property type="nucleotide sequence ID" value="NZ_JADNHH010000018.1"/>
</dbReference>
<sequence length="495" mass="56980">MDTRREKIEDLLKFEGIECKGFGVLPKFVMRDVDLGIGAKGLYAYYCSLAGSEIVAFPRRETILRQLKINKETFYRYQEELIREGYISVQQIREKSQLFGANVYTLVQNPKKLQMTRIDQEVKEGYDFAYYAGLKSHGYGIIPRIVMQDPRLDIKAKAIYAYYVVYTGAGRMSYLRRELILQHLGISKNTYGKYMQQLVILDYMAIQQRTDQRGRFASNTYILRNNPGLQVRSETEIKDMDKSLIPCPKKPDTDKSPVPCPKKPDTDKSPVPCPKKPDTDKSPVPCPKKPDTDKSPAPCPKKPDTDKSSVPCPKNPDPKKPDNNSINNTSLYNINRSINHIGVEVNRWKSGEIKSFLIPQDVLLSEYEMEYFVNELFGCRTYTNPMEQGAYEMFKEALIELGTSPSERVLKGNRITYAKVIRCLNRLLKNRTYLSAYRACESLLDYAIRDFTTALTLREITDPYKYCMACIWNALVTSEVRFCAETIEYDYPIEV</sequence>
<evidence type="ECO:0000313" key="2">
    <source>
        <dbReference type="EMBL" id="MDB2001674.1"/>
    </source>
</evidence>
<name>A0AAW6AX95_CLOSY</name>
<evidence type="ECO:0000256" key="1">
    <source>
        <dbReference type="SAM" id="MobiDB-lite"/>
    </source>
</evidence>
<accession>A0AAW6AX95</accession>
<comment type="caution">
    <text evidence="2">The sequence shown here is derived from an EMBL/GenBank/DDBJ whole genome shotgun (WGS) entry which is preliminary data.</text>
</comment>
<protein>
    <recommendedName>
        <fullName evidence="4">Helix-turn-helix domain-containing protein</fullName>
    </recommendedName>
</protein>
<evidence type="ECO:0008006" key="4">
    <source>
        <dbReference type="Google" id="ProtNLM"/>
    </source>
</evidence>
<dbReference type="Proteomes" id="UP001300871">
    <property type="component" value="Unassembled WGS sequence"/>
</dbReference>
<feature type="region of interest" description="Disordered" evidence="1">
    <location>
        <begin position="243"/>
        <end position="328"/>
    </location>
</feature>
<evidence type="ECO:0000313" key="3">
    <source>
        <dbReference type="Proteomes" id="UP001300871"/>
    </source>
</evidence>
<gene>
    <name evidence="2" type="ORF">PM006_15830</name>
</gene>
<dbReference type="AlphaFoldDB" id="A0AAW6AX95"/>